<dbReference type="NCBIfam" id="TIGR00593">
    <property type="entry name" value="pola"/>
    <property type="match status" value="1"/>
</dbReference>
<dbReference type="AlphaFoldDB" id="A0A1C3IUM9"/>
<dbReference type="Proteomes" id="UP001177935">
    <property type="component" value="Unassembled WGS sequence"/>
</dbReference>
<dbReference type="PROSITE" id="PS00447">
    <property type="entry name" value="DNA_POLYMERASE_A"/>
    <property type="match status" value="1"/>
</dbReference>
<dbReference type="InterPro" id="IPR002562">
    <property type="entry name" value="3'-5'_exonuclease_dom"/>
</dbReference>
<evidence type="ECO:0000256" key="6">
    <source>
        <dbReference type="ARBA" id="ARBA00022695"/>
    </source>
</evidence>
<reference evidence="22" key="3">
    <citation type="journal article" date="2018" name="Nature">
        <title>A major lineage of non-tailed dsDNA viruses as unrecognized killers of marine bacteria.</title>
        <authorList>
            <person name="Kauffman K.M."/>
            <person name="Hussain F.A."/>
            <person name="Yang J."/>
            <person name="Arevalo P."/>
            <person name="Brown J.M."/>
            <person name="Chang W.K."/>
            <person name="VanInsberghe D."/>
            <person name="Elsherbini J."/>
            <person name="Sharma R.S."/>
            <person name="Cutler M.B."/>
            <person name="Kelly L."/>
            <person name="Polz M.F."/>
        </authorList>
    </citation>
    <scope>NUCLEOTIDE SEQUENCE</scope>
    <source>
        <strain evidence="22">10N.286.54.F3</strain>
    </source>
</reference>
<dbReference type="SMART" id="SM00482">
    <property type="entry name" value="POLAc"/>
    <property type="match status" value="1"/>
</dbReference>
<dbReference type="GO" id="GO:0006261">
    <property type="term" value="P:DNA-templated DNA replication"/>
    <property type="evidence" value="ECO:0007669"/>
    <property type="project" value="UniProtKB-UniRule"/>
</dbReference>
<comment type="catalytic activity">
    <reaction evidence="15 17">
        <text>DNA(n) + a 2'-deoxyribonucleoside 5'-triphosphate = DNA(n+1) + diphosphate</text>
        <dbReference type="Rhea" id="RHEA:22508"/>
        <dbReference type="Rhea" id="RHEA-COMP:17339"/>
        <dbReference type="Rhea" id="RHEA-COMP:17340"/>
        <dbReference type="ChEBI" id="CHEBI:33019"/>
        <dbReference type="ChEBI" id="CHEBI:61560"/>
        <dbReference type="ChEBI" id="CHEBI:173112"/>
        <dbReference type="EC" id="2.7.7.7"/>
    </reaction>
</comment>
<keyword evidence="9 17" id="KW-0227">DNA damage</keyword>
<keyword evidence="12 17" id="KW-0239">DNA-directed DNA polymerase</keyword>
<keyword evidence="6 17" id="KW-0548">Nucleotidyltransferase</keyword>
<dbReference type="CDD" id="cd09898">
    <property type="entry name" value="H3TH_53EXO"/>
    <property type="match status" value="1"/>
</dbReference>
<evidence type="ECO:0000256" key="14">
    <source>
        <dbReference type="ARBA" id="ARBA00023204"/>
    </source>
</evidence>
<keyword evidence="13 17" id="KW-0238">DNA-binding</keyword>
<evidence type="ECO:0000313" key="21">
    <source>
        <dbReference type="EMBL" id="MDP2503380.1"/>
    </source>
</evidence>
<dbReference type="PRINTS" id="PR00868">
    <property type="entry name" value="DNAPOLI"/>
</dbReference>
<evidence type="ECO:0000256" key="9">
    <source>
        <dbReference type="ARBA" id="ARBA00022763"/>
    </source>
</evidence>
<dbReference type="InterPro" id="IPR036279">
    <property type="entry name" value="5-3_exonuclease_C_sf"/>
</dbReference>
<evidence type="ECO:0000313" key="22">
    <source>
        <dbReference type="EMBL" id="PMF33380.1"/>
    </source>
</evidence>
<dbReference type="InterPro" id="IPR020046">
    <property type="entry name" value="5-3_exonucl_a-hlix_arch_N"/>
</dbReference>
<dbReference type="Pfam" id="PF02739">
    <property type="entry name" value="5_3_exonuc_N"/>
    <property type="match status" value="1"/>
</dbReference>
<dbReference type="PANTHER" id="PTHR10133:SF27">
    <property type="entry name" value="DNA POLYMERASE NU"/>
    <property type="match status" value="1"/>
</dbReference>
<dbReference type="SUPFAM" id="SSF53098">
    <property type="entry name" value="Ribonuclease H-like"/>
    <property type="match status" value="1"/>
</dbReference>
<sequence>MARIPDNPLILIDGSSYLYRAFHAYPGTMSNGDIPTNAVYGVVNMLRSMMRQFASDRIAVIFDAKGKTFRDDMYPEYKANRPPMPDDLRCQIEPLHNVIRAMGLPLISIPGVEADDVIGTLASQASAMGMPVLISTGDKDMAQLVDDNVTLINTMTNVVMDREGVIEKFGIPPELIIDYLALMGDKVDNIPGIPGVGDKTATALLQGIGSIEKLYQNLDDIAALGFRGSKTMAKKLADNKDNADMSYQLATIKLDVELEETPESLVKAQPNIDELIKLYGQLVFKSWLNELLEGGSGVVEADERSAATGSGAVRSSASAATSTVEMNTSAVTIDRSNYETILDEASFNVWLEKLKAAELFAFDTETDSLDYMVANLVGLSFATEEGVAAYVPVAHDYLDAPQQLDRDWVLEQLKPILEDDAQAKVGQNLKYDMSVLARYGIEMKGIKHDTMLASYVFNSVGGKHDMDSLALRFLQHSCISFEQIAGKGKKQLTFNQIELGEASPYAAEDADVTLRLHNRLMENIEQDEKLKTIYEEIEVPLIPVMSRIERTGVFIDDMLLGAQSQEIAVRLDELEQKAYEIAEQEFNMNSPKQLQAILFEKMGLPVIKKTPSGAPSTNEEVLQELALDYPLPKLIIEYRGLAKLKSTYTDKLPKMINAETGRVHTSYHQAVTATGRLSSTDPNLQNIPIRNEEGRRIRQAFVAQHGWKILAVDYSQIELRIMAHLSGDKALLEAFQQGKDIHAATAAEIIGVAIDQVTTEQRRRAKAVNFGLIYGMSAFGLAKQLGIPRGEAQHYMDTYFERYPGVMQYMEDTRSAASEQGFVETIYGRRLHLPEIQSRNGMRRKAAERAAINAPMQGTAADIIKKAMLLVDEWIQAEGDGRVKLLMQVHDELVFEVQESALAEIESKVQQLMESAADLEVPLVAEAGHGDNWDQAH</sequence>
<dbReference type="InterPro" id="IPR012337">
    <property type="entry name" value="RNaseH-like_sf"/>
</dbReference>
<dbReference type="SMART" id="SM00279">
    <property type="entry name" value="HhH2"/>
    <property type="match status" value="1"/>
</dbReference>
<dbReference type="GO" id="GO:0003677">
    <property type="term" value="F:DNA binding"/>
    <property type="evidence" value="ECO:0007669"/>
    <property type="project" value="UniProtKB-UniRule"/>
</dbReference>
<evidence type="ECO:0000256" key="15">
    <source>
        <dbReference type="ARBA" id="ARBA00049244"/>
    </source>
</evidence>
<dbReference type="FunFam" id="3.30.420.10:FF:000026">
    <property type="entry name" value="DNA polymerase I"/>
    <property type="match status" value="1"/>
</dbReference>
<dbReference type="SMART" id="SM00475">
    <property type="entry name" value="53EXOc"/>
    <property type="match status" value="1"/>
</dbReference>
<evidence type="ECO:0000256" key="11">
    <source>
        <dbReference type="ARBA" id="ARBA00022839"/>
    </source>
</evidence>
<dbReference type="FunFam" id="1.20.1060.10:FF:000001">
    <property type="entry name" value="DNA polymerase I"/>
    <property type="match status" value="1"/>
</dbReference>
<evidence type="ECO:0000256" key="17">
    <source>
        <dbReference type="RuleBase" id="RU004460"/>
    </source>
</evidence>
<dbReference type="CDD" id="cd09859">
    <property type="entry name" value="PIN_53EXO"/>
    <property type="match status" value="1"/>
</dbReference>
<evidence type="ECO:0000256" key="5">
    <source>
        <dbReference type="ARBA" id="ARBA00022679"/>
    </source>
</evidence>
<feature type="domain" description="3'-5' exonuclease" evidence="18">
    <location>
        <begin position="338"/>
        <end position="525"/>
    </location>
</feature>
<dbReference type="Gene3D" id="3.40.50.1010">
    <property type="entry name" value="5'-nuclease"/>
    <property type="match status" value="1"/>
</dbReference>
<evidence type="ECO:0000259" key="19">
    <source>
        <dbReference type="SMART" id="SM00475"/>
    </source>
</evidence>
<evidence type="ECO:0000259" key="20">
    <source>
        <dbReference type="SMART" id="SM00482"/>
    </source>
</evidence>
<dbReference type="Pfam" id="PF00476">
    <property type="entry name" value="DNA_pol_A"/>
    <property type="match status" value="1"/>
</dbReference>
<dbReference type="FunFam" id="1.10.150.20:FF:000002">
    <property type="entry name" value="DNA polymerase I"/>
    <property type="match status" value="1"/>
</dbReference>
<comment type="subunit">
    <text evidence="2">Single-chain monomer with multiple functions.</text>
</comment>
<dbReference type="Pfam" id="PF01367">
    <property type="entry name" value="5_3_exonuc"/>
    <property type="match status" value="1"/>
</dbReference>
<keyword evidence="5 17" id="KW-0808">Transferase</keyword>
<accession>A0A1C3IUM9</accession>
<evidence type="ECO:0000256" key="13">
    <source>
        <dbReference type="ARBA" id="ARBA00023125"/>
    </source>
</evidence>
<comment type="caution">
    <text evidence="21">The sequence shown here is derived from an EMBL/GenBank/DDBJ whole genome shotgun (WGS) entry which is preliminary data.</text>
</comment>
<dbReference type="GO" id="GO:0003887">
    <property type="term" value="F:DNA-directed DNA polymerase activity"/>
    <property type="evidence" value="ECO:0007669"/>
    <property type="project" value="UniProtKB-UniRule"/>
</dbReference>
<name>A0A1C3IUM9_VIBSP</name>
<reference evidence="22" key="2">
    <citation type="submission" date="2016-07" db="EMBL/GenBank/DDBJ databases">
        <authorList>
            <person name="Wan K."/>
            <person name="Booth B."/>
            <person name="Spirohn K."/>
            <person name="Hao T."/>
            <person name="Hu Y."/>
            <person name="Calderwood M."/>
            <person name="Hill D."/>
            <person name="Mohr S."/>
            <person name="Vidal M."/>
            <person name="Celniker S."/>
            <person name="Perrimon N."/>
        </authorList>
    </citation>
    <scope>NUCLEOTIDE SEQUENCE</scope>
    <source>
        <strain evidence="22">10N.286.54.F3</strain>
    </source>
</reference>
<dbReference type="Gene3D" id="3.30.70.370">
    <property type="match status" value="1"/>
</dbReference>
<evidence type="ECO:0000259" key="18">
    <source>
        <dbReference type="SMART" id="SM00474"/>
    </source>
</evidence>
<comment type="function">
    <text evidence="17">In addition to polymerase activity, this DNA polymerase exhibits 3'-5' and 5'-3' exonuclease activity.</text>
</comment>
<dbReference type="EC" id="2.7.7.7" evidence="3 16"/>
<dbReference type="FunFam" id="1.10.150.20:FF:000003">
    <property type="entry name" value="DNA polymerase I"/>
    <property type="match status" value="1"/>
</dbReference>
<dbReference type="InterPro" id="IPR019760">
    <property type="entry name" value="DNA-dir_DNA_pol_A_CS"/>
</dbReference>
<gene>
    <name evidence="17 21" type="primary">polA</name>
    <name evidence="22" type="ORF">BCV19_02740</name>
    <name evidence="21" type="ORF">Q8W42_22025</name>
</gene>
<evidence type="ECO:0000256" key="12">
    <source>
        <dbReference type="ARBA" id="ARBA00022932"/>
    </source>
</evidence>
<dbReference type="SUPFAM" id="SSF47807">
    <property type="entry name" value="5' to 3' exonuclease, C-terminal subdomain"/>
    <property type="match status" value="1"/>
</dbReference>
<protein>
    <recommendedName>
        <fullName evidence="4 16">DNA polymerase I</fullName>
        <ecNumber evidence="3 16">2.7.7.7</ecNumber>
    </recommendedName>
</protein>
<dbReference type="NCBIfam" id="NF004397">
    <property type="entry name" value="PRK05755.1"/>
    <property type="match status" value="1"/>
</dbReference>
<dbReference type="InterPro" id="IPR008918">
    <property type="entry name" value="HhH2"/>
</dbReference>
<dbReference type="GO" id="GO:0006302">
    <property type="term" value="P:double-strand break repair"/>
    <property type="evidence" value="ECO:0007669"/>
    <property type="project" value="TreeGrafter"/>
</dbReference>
<dbReference type="CDD" id="cd06139">
    <property type="entry name" value="DNA_polA_I_Ecoli_like_exo"/>
    <property type="match status" value="1"/>
</dbReference>
<dbReference type="GeneID" id="72397593"/>
<proteinExistence type="inferred from homology"/>
<evidence type="ECO:0000256" key="7">
    <source>
        <dbReference type="ARBA" id="ARBA00022705"/>
    </source>
</evidence>
<dbReference type="GO" id="GO:0008409">
    <property type="term" value="F:5'-3' exonuclease activity"/>
    <property type="evidence" value="ECO:0007669"/>
    <property type="project" value="UniProtKB-UniRule"/>
</dbReference>
<dbReference type="InterPro" id="IPR043502">
    <property type="entry name" value="DNA/RNA_pol_sf"/>
</dbReference>
<dbReference type="InterPro" id="IPR001098">
    <property type="entry name" value="DNA-dir_DNA_pol_A_palm_dom"/>
</dbReference>
<evidence type="ECO:0000256" key="3">
    <source>
        <dbReference type="ARBA" id="ARBA00012417"/>
    </source>
</evidence>
<evidence type="ECO:0000256" key="4">
    <source>
        <dbReference type="ARBA" id="ARBA00020311"/>
    </source>
</evidence>
<dbReference type="EMBL" id="MCSW01000025">
    <property type="protein sequence ID" value="PMF33380.1"/>
    <property type="molecule type" value="Genomic_DNA"/>
</dbReference>
<evidence type="ECO:0000256" key="2">
    <source>
        <dbReference type="ARBA" id="ARBA00011541"/>
    </source>
</evidence>
<dbReference type="GO" id="GO:0008408">
    <property type="term" value="F:3'-5' exonuclease activity"/>
    <property type="evidence" value="ECO:0007669"/>
    <property type="project" value="UniProtKB-UniRule"/>
</dbReference>
<dbReference type="Gene3D" id="1.10.150.20">
    <property type="entry name" value="5' to 3' exonuclease, C-terminal subdomain"/>
    <property type="match status" value="2"/>
</dbReference>
<evidence type="ECO:0000256" key="1">
    <source>
        <dbReference type="ARBA" id="ARBA00007705"/>
    </source>
</evidence>
<dbReference type="CDD" id="cd08637">
    <property type="entry name" value="DNA_pol_A_pol_I_C"/>
    <property type="match status" value="1"/>
</dbReference>
<evidence type="ECO:0000256" key="10">
    <source>
        <dbReference type="ARBA" id="ARBA00022801"/>
    </source>
</evidence>
<feature type="domain" description="DNA-directed DNA polymerase family A palm" evidence="20">
    <location>
        <begin position="694"/>
        <end position="901"/>
    </location>
</feature>
<dbReference type="InterPro" id="IPR020045">
    <property type="entry name" value="DNA_polI_H3TH"/>
</dbReference>
<reference evidence="21" key="4">
    <citation type="submission" date="2023-07" db="EMBL/GenBank/DDBJ databases">
        <title>Genome content predicts the carbon catabolic preferences of heterotrophic bacteria.</title>
        <authorList>
            <person name="Gralka M."/>
        </authorList>
    </citation>
    <scope>NUCLEOTIDE SEQUENCE</scope>
    <source>
        <strain evidence="21">6E02</strain>
    </source>
</reference>
<dbReference type="Proteomes" id="UP000235405">
    <property type="component" value="Unassembled WGS sequence"/>
</dbReference>
<dbReference type="Gene3D" id="1.20.1060.10">
    <property type="entry name" value="Taq DNA Polymerase, Chain T, domain 4"/>
    <property type="match status" value="1"/>
</dbReference>
<evidence type="ECO:0000256" key="8">
    <source>
        <dbReference type="ARBA" id="ARBA00022722"/>
    </source>
</evidence>
<evidence type="ECO:0000313" key="24">
    <source>
        <dbReference type="Proteomes" id="UP001177935"/>
    </source>
</evidence>
<keyword evidence="10 17" id="KW-0378">Hydrolase</keyword>
<dbReference type="SMART" id="SM00474">
    <property type="entry name" value="35EXOc"/>
    <property type="match status" value="1"/>
</dbReference>
<dbReference type="Pfam" id="PF01612">
    <property type="entry name" value="DNA_pol_A_exo1"/>
    <property type="match status" value="1"/>
</dbReference>
<dbReference type="InterPro" id="IPR002298">
    <property type="entry name" value="DNA_polymerase_A"/>
</dbReference>
<dbReference type="InterPro" id="IPR029060">
    <property type="entry name" value="PIN-like_dom_sf"/>
</dbReference>
<keyword evidence="7 17" id="KW-0235">DNA replication</keyword>
<keyword evidence="14 17" id="KW-0234">DNA repair</keyword>
<dbReference type="SUPFAM" id="SSF56672">
    <property type="entry name" value="DNA/RNA polymerases"/>
    <property type="match status" value="1"/>
</dbReference>
<organism evidence="21 24">
    <name type="scientific">Vibrio splendidus</name>
    <dbReference type="NCBI Taxonomy" id="29497"/>
    <lineage>
        <taxon>Bacteria</taxon>
        <taxon>Pseudomonadati</taxon>
        <taxon>Pseudomonadota</taxon>
        <taxon>Gammaproteobacteria</taxon>
        <taxon>Vibrionales</taxon>
        <taxon>Vibrionaceae</taxon>
        <taxon>Vibrio</taxon>
    </lineage>
</organism>
<dbReference type="RefSeq" id="WP_065682019.1">
    <property type="nucleotide sequence ID" value="NZ_CAWNUI010000029.1"/>
</dbReference>
<dbReference type="InterPro" id="IPR018320">
    <property type="entry name" value="DNA_polymerase_1"/>
</dbReference>
<comment type="similarity">
    <text evidence="1 17">Belongs to the DNA polymerase type-A family.</text>
</comment>
<keyword evidence="8" id="KW-0540">Nuclease</keyword>
<dbReference type="Gene3D" id="3.30.420.10">
    <property type="entry name" value="Ribonuclease H-like superfamily/Ribonuclease H"/>
    <property type="match status" value="1"/>
</dbReference>
<dbReference type="EMBL" id="JAUYVL010000020">
    <property type="protein sequence ID" value="MDP2503380.1"/>
    <property type="molecule type" value="Genomic_DNA"/>
</dbReference>
<evidence type="ECO:0000256" key="16">
    <source>
        <dbReference type="NCBIfam" id="TIGR00593"/>
    </source>
</evidence>
<dbReference type="InterPro" id="IPR002421">
    <property type="entry name" value="5-3_exonuclease"/>
</dbReference>
<keyword evidence="11 17" id="KW-0269">Exonuclease</keyword>
<feature type="domain" description="5'-3' exonuclease" evidence="19">
    <location>
        <begin position="7"/>
        <end position="267"/>
    </location>
</feature>
<dbReference type="InterPro" id="IPR036397">
    <property type="entry name" value="RNaseH_sf"/>
</dbReference>
<dbReference type="PANTHER" id="PTHR10133">
    <property type="entry name" value="DNA POLYMERASE I"/>
    <property type="match status" value="1"/>
</dbReference>
<evidence type="ECO:0000313" key="23">
    <source>
        <dbReference type="Proteomes" id="UP000235405"/>
    </source>
</evidence>
<dbReference type="FunFam" id="3.40.50.1010:FF:000001">
    <property type="entry name" value="DNA polymerase I"/>
    <property type="match status" value="1"/>
</dbReference>
<dbReference type="SUPFAM" id="SSF88723">
    <property type="entry name" value="PIN domain-like"/>
    <property type="match status" value="1"/>
</dbReference>
<reference evidence="23" key="1">
    <citation type="submission" date="2016-07" db="EMBL/GenBank/DDBJ databases">
        <title>Nontailed viruses are major unrecognized killers of bacteria in the ocean.</title>
        <authorList>
            <person name="Kauffman K."/>
            <person name="Hussain F."/>
            <person name="Yang J."/>
            <person name="Arevalo P."/>
            <person name="Brown J."/>
            <person name="Cutler M."/>
            <person name="Kelly L."/>
            <person name="Polz M.F."/>
        </authorList>
    </citation>
    <scope>NUCLEOTIDE SEQUENCE [LARGE SCALE GENOMIC DNA]</scope>
    <source>
        <strain evidence="23">10N.286.54.F3</strain>
    </source>
</reference>